<evidence type="ECO:0000313" key="3">
    <source>
        <dbReference type="Proteomes" id="UP000587991"/>
    </source>
</evidence>
<dbReference type="Proteomes" id="UP000587991">
    <property type="component" value="Unassembled WGS sequence"/>
</dbReference>
<feature type="signal peptide" evidence="1">
    <location>
        <begin position="1"/>
        <end position="26"/>
    </location>
</feature>
<evidence type="ECO:0000313" key="2">
    <source>
        <dbReference type="EMBL" id="NLR74352.1"/>
    </source>
</evidence>
<comment type="caution">
    <text evidence="2">The sequence shown here is derived from an EMBL/GenBank/DDBJ whole genome shotgun (WGS) entry which is preliminary data.</text>
</comment>
<evidence type="ECO:0000256" key="1">
    <source>
        <dbReference type="SAM" id="SignalP"/>
    </source>
</evidence>
<organism evidence="2 3">
    <name type="scientific">Leeia aquatica</name>
    <dbReference type="NCBI Taxonomy" id="2725557"/>
    <lineage>
        <taxon>Bacteria</taxon>
        <taxon>Pseudomonadati</taxon>
        <taxon>Pseudomonadota</taxon>
        <taxon>Betaproteobacteria</taxon>
        <taxon>Neisseriales</taxon>
        <taxon>Leeiaceae</taxon>
        <taxon>Leeia</taxon>
    </lineage>
</organism>
<feature type="chain" id="PRO_5032950895" evidence="1">
    <location>
        <begin position="27"/>
        <end position="437"/>
    </location>
</feature>
<keyword evidence="1" id="KW-0732">Signal</keyword>
<sequence length="437" mass="48274">MSTPLLRRCTALLLLLGGACAGMVQAAPATPAANTLSTPAECGLDDDEPPYPGATATGYKGALESDPVWHRNVRSRRGRDGQMQFRLRWQRTWYASIEPVHLRGQAWAYMIRQHGCHRLLDPQGRAYPLPPFRALSYPSLTPSPLSGLLRFETGRIGQAVYHYARFDRRGRLAAVSPHTYSMSYSSSSLPTDGLSPPLLDVVIPAPDRHGLLNLTTLREVIEPRWLGVGGIWLNGPDREPRYLLTDDGQTRTVYSREGQVLLRDIHGITLLPHGLPPRPDTPANDQAAMVITRQGGAQCEVYDLDLKPLLSQPHRTRHGSCLTAPDQTGGLGLAGETPDGILHFYTRQPDGSLRQTGQVNGSLAALTRTGNAVTRIDTPAGPRYRVYTFTAQPTHPQDFDDFRDLGCGFHEVRLGEQWLTLLPDGSTRTERYFPFSC</sequence>
<protein>
    <submittedName>
        <fullName evidence="2">Uncharacterized protein</fullName>
    </submittedName>
</protein>
<dbReference type="EMBL" id="JABAIM010000001">
    <property type="protein sequence ID" value="NLR74352.1"/>
    <property type="molecule type" value="Genomic_DNA"/>
</dbReference>
<dbReference type="AlphaFoldDB" id="A0A847SEH6"/>
<keyword evidence="3" id="KW-1185">Reference proteome</keyword>
<accession>A0A847SEH6</accession>
<name>A0A847SEH6_9NEIS</name>
<proteinExistence type="predicted"/>
<dbReference type="RefSeq" id="WP_168875973.1">
    <property type="nucleotide sequence ID" value="NZ_JABAIM010000001.1"/>
</dbReference>
<reference evidence="2 3" key="1">
    <citation type="submission" date="2020-04" db="EMBL/GenBank/DDBJ databases">
        <title>Draft genome of Leeia sp. IMCC25680.</title>
        <authorList>
            <person name="Song J."/>
            <person name="Cho J.-C."/>
        </authorList>
    </citation>
    <scope>NUCLEOTIDE SEQUENCE [LARGE SCALE GENOMIC DNA]</scope>
    <source>
        <strain evidence="2 3">IMCC25680</strain>
    </source>
</reference>
<gene>
    <name evidence="2" type="ORF">HF682_04185</name>
</gene>
<dbReference type="PROSITE" id="PS51257">
    <property type="entry name" value="PROKAR_LIPOPROTEIN"/>
    <property type="match status" value="1"/>
</dbReference>